<proteinExistence type="predicted"/>
<feature type="compositionally biased region" description="Basic and acidic residues" evidence="1">
    <location>
        <begin position="472"/>
        <end position="481"/>
    </location>
</feature>
<feature type="region of interest" description="Disordered" evidence="1">
    <location>
        <begin position="508"/>
        <end position="568"/>
    </location>
</feature>
<feature type="transmembrane region" description="Helical" evidence="2">
    <location>
        <begin position="12"/>
        <end position="33"/>
    </location>
</feature>
<dbReference type="AlphaFoldDB" id="A0A913XYG7"/>
<name>A0A913XYG7_EXADI</name>
<feature type="compositionally biased region" description="Basic and acidic residues" evidence="1">
    <location>
        <begin position="414"/>
        <end position="424"/>
    </location>
</feature>
<dbReference type="EnsemblMetazoa" id="XM_021055574.2">
    <property type="protein sequence ID" value="XP_020911233.1"/>
    <property type="gene ID" value="LOC110248999"/>
</dbReference>
<feature type="compositionally biased region" description="Polar residues" evidence="1">
    <location>
        <begin position="54"/>
        <end position="66"/>
    </location>
</feature>
<feature type="region of interest" description="Disordered" evidence="1">
    <location>
        <begin position="163"/>
        <end position="188"/>
    </location>
</feature>
<evidence type="ECO:0000256" key="2">
    <source>
        <dbReference type="SAM" id="Phobius"/>
    </source>
</evidence>
<evidence type="ECO:0000313" key="3">
    <source>
        <dbReference type="EnsemblMetazoa" id="XP_020911233.1"/>
    </source>
</evidence>
<protein>
    <submittedName>
        <fullName evidence="3">Uncharacterized protein</fullName>
    </submittedName>
</protein>
<evidence type="ECO:0000256" key="1">
    <source>
        <dbReference type="SAM" id="MobiDB-lite"/>
    </source>
</evidence>
<feature type="region of interest" description="Disordered" evidence="1">
    <location>
        <begin position="47"/>
        <end position="88"/>
    </location>
</feature>
<keyword evidence="4" id="KW-1185">Reference proteome</keyword>
<evidence type="ECO:0000313" key="4">
    <source>
        <dbReference type="Proteomes" id="UP000887567"/>
    </source>
</evidence>
<dbReference type="GeneID" id="110248999"/>
<feature type="region of interest" description="Disordered" evidence="1">
    <location>
        <begin position="410"/>
        <end position="481"/>
    </location>
</feature>
<dbReference type="RefSeq" id="XP_020911233.1">
    <property type="nucleotide sequence ID" value="XM_021055574.2"/>
</dbReference>
<sequence>MSPQDLHDVISLLMFYRILLGLVVKSILLQLFFGEFLNADETGCAEENDDGENSIHSNESCGQQWPNDDLLQQPMQETGQPEEGLDHPLENLQQRRDMMEEDYQWDNAYNLALEEQIQQLQCYMEARREEEVQHLFTQLEEIKQHQEQLLIVEMEEKRQVQDLQLSKEMDDRRQAQDLQLRKEMDDRRQAQDLQLRKEMDDRRQAQDLQLRKEMDDRRQAQDLQLRREMDEKRQAQDLQLRKEMDDRRQAQDLQLRNEMDEKRQSQDLQLRKEMDDRRQAQDLQLCDEMDKKRRAQDLQHCKEMDEKRRAQDLQLRELATSDVPSELKMEELSSMQEEGDIHDGTYATEELEINSDPKTQPLQRSINPCEELKKLQIQRNQNMRNYEKEMIDDQLEGDRGGLLNQELASAVNEGQKKSSEDKTAPNHQLTEIGNPGQLDMDRRKSKPSPTDQVDSLLPQVKHDNEQYSLQKEQQKSQVEPKIKVLDQLLRDRGKSPNLNQELHGIETKEMNSEGAAAPNHQLSAEDSGQFSMTTSEDEKPWKEDGKKNQASQTEETSPPEKWEKSHDG</sequence>
<accession>A0A913XYG7</accession>
<feature type="compositionally biased region" description="Basic and acidic residues" evidence="1">
    <location>
        <begin position="558"/>
        <end position="568"/>
    </location>
</feature>
<feature type="region of interest" description="Disordered" evidence="1">
    <location>
        <begin position="223"/>
        <end position="276"/>
    </location>
</feature>
<reference evidence="3" key="1">
    <citation type="submission" date="2022-11" db="UniProtKB">
        <authorList>
            <consortium name="EnsemblMetazoa"/>
        </authorList>
    </citation>
    <scope>IDENTIFICATION</scope>
</reference>
<dbReference type="Proteomes" id="UP000887567">
    <property type="component" value="Unplaced"/>
</dbReference>
<organism evidence="3 4">
    <name type="scientific">Exaiptasia diaphana</name>
    <name type="common">Tropical sea anemone</name>
    <name type="synonym">Aiptasia pulchella</name>
    <dbReference type="NCBI Taxonomy" id="2652724"/>
    <lineage>
        <taxon>Eukaryota</taxon>
        <taxon>Metazoa</taxon>
        <taxon>Cnidaria</taxon>
        <taxon>Anthozoa</taxon>
        <taxon>Hexacorallia</taxon>
        <taxon>Actiniaria</taxon>
        <taxon>Aiptasiidae</taxon>
        <taxon>Exaiptasia</taxon>
    </lineage>
</organism>
<keyword evidence="2" id="KW-0812">Transmembrane</keyword>
<keyword evidence="2" id="KW-1133">Transmembrane helix</keyword>
<dbReference type="KEGG" id="epa:110248999"/>
<feature type="compositionally biased region" description="Polar residues" evidence="1">
    <location>
        <begin position="520"/>
        <end position="534"/>
    </location>
</feature>
<feature type="compositionally biased region" description="Basic and acidic residues" evidence="1">
    <location>
        <begin position="536"/>
        <end position="547"/>
    </location>
</feature>
<keyword evidence="2" id="KW-0472">Membrane</keyword>